<comment type="caution">
    <text evidence="1">The sequence shown here is derived from an EMBL/GenBank/DDBJ whole genome shotgun (WGS) entry which is preliminary data.</text>
</comment>
<evidence type="ECO:0000313" key="2">
    <source>
        <dbReference type="Proteomes" id="UP001147747"/>
    </source>
</evidence>
<organism evidence="1 2">
    <name type="scientific">Penicillium cosmopolitanum</name>
    <dbReference type="NCBI Taxonomy" id="1131564"/>
    <lineage>
        <taxon>Eukaryota</taxon>
        <taxon>Fungi</taxon>
        <taxon>Dikarya</taxon>
        <taxon>Ascomycota</taxon>
        <taxon>Pezizomycotina</taxon>
        <taxon>Eurotiomycetes</taxon>
        <taxon>Eurotiomycetidae</taxon>
        <taxon>Eurotiales</taxon>
        <taxon>Aspergillaceae</taxon>
        <taxon>Penicillium</taxon>
    </lineage>
</organism>
<dbReference type="Proteomes" id="UP001147747">
    <property type="component" value="Unassembled WGS sequence"/>
</dbReference>
<keyword evidence="2" id="KW-1185">Reference proteome</keyword>
<evidence type="ECO:0000313" key="1">
    <source>
        <dbReference type="EMBL" id="KAJ5408286.1"/>
    </source>
</evidence>
<dbReference type="EMBL" id="JAPZBU010000004">
    <property type="protein sequence ID" value="KAJ5408286.1"/>
    <property type="molecule type" value="Genomic_DNA"/>
</dbReference>
<dbReference type="OrthoDB" id="3431997at2759"/>
<accession>A0A9X0BD49</accession>
<sequence>MSSDLTPAPFANPQQLLQSPSRLYRIYRPAFHRHYEIKSSDERLLFYGNVSVFSFKKPEVTLHAGASDTAPIVAACKFVKFSGSFKLALGDPDDVNNVQWEDMTRDSALALHSRFRFEMTVPDKTRAGYNERRAFLWKRTHNEAVEGRSPLKASMRNFKLVEESTGQVVAVFNSEISFSKCGVLEVKADYGEAFDIMVVNSYVGLYERARRRNNRAAGGGGGGGGG</sequence>
<name>A0A9X0BD49_9EURO</name>
<dbReference type="GeneID" id="81365786"/>
<reference evidence="1" key="1">
    <citation type="submission" date="2022-12" db="EMBL/GenBank/DDBJ databases">
        <authorList>
            <person name="Petersen C."/>
        </authorList>
    </citation>
    <scope>NUCLEOTIDE SEQUENCE</scope>
    <source>
        <strain evidence="1">IBT 29677</strain>
    </source>
</reference>
<protein>
    <submittedName>
        <fullName evidence="1">Uncharacterized protein</fullName>
    </submittedName>
</protein>
<gene>
    <name evidence="1" type="ORF">N7509_002169</name>
</gene>
<dbReference type="AlphaFoldDB" id="A0A9X0BD49"/>
<reference evidence="1" key="2">
    <citation type="journal article" date="2023" name="IMA Fungus">
        <title>Comparative genomic study of the Penicillium genus elucidates a diverse pangenome and 15 lateral gene transfer events.</title>
        <authorList>
            <person name="Petersen C."/>
            <person name="Sorensen T."/>
            <person name="Nielsen M.R."/>
            <person name="Sondergaard T.E."/>
            <person name="Sorensen J.L."/>
            <person name="Fitzpatrick D.A."/>
            <person name="Frisvad J.C."/>
            <person name="Nielsen K.L."/>
        </authorList>
    </citation>
    <scope>NUCLEOTIDE SEQUENCE</scope>
    <source>
        <strain evidence="1">IBT 29677</strain>
    </source>
</reference>
<dbReference type="RefSeq" id="XP_056492601.1">
    <property type="nucleotide sequence ID" value="XM_056626806.1"/>
</dbReference>
<proteinExistence type="predicted"/>